<dbReference type="EMBL" id="MU003538">
    <property type="protein sequence ID" value="KAF2464363.1"/>
    <property type="molecule type" value="Genomic_DNA"/>
</dbReference>
<evidence type="ECO:0000313" key="1">
    <source>
        <dbReference type="EMBL" id="KAF2464363.1"/>
    </source>
</evidence>
<sequence length="246" mass="27918">MIDDATPLSLRTRLLGRADKPRLRFKNRQAGRKPSKVQTVKNASHSISVLFANTKQYKLESGNKDNLAVLAPKNLELTVFRLWDKMQEPVGLVASIVSLLNIEKTFPAPKAMDRRFVQKLHDGFFVGKQVAVARMKFSAGLRRKPNSLVAVQNPTLSFPIFSVSFAFLSKLRLNWKTAREASQRVQYVHTKATSFCRIEWSRVGSGEEDFISGLEWIWSGFGFGMMNKVGRGHEEGTLLTFIDMYY</sequence>
<dbReference type="Proteomes" id="UP000799755">
    <property type="component" value="Unassembled WGS sequence"/>
</dbReference>
<keyword evidence="2" id="KW-1185">Reference proteome</keyword>
<reference evidence="1" key="1">
    <citation type="journal article" date="2020" name="Stud. Mycol.">
        <title>101 Dothideomycetes genomes: a test case for predicting lifestyles and emergence of pathogens.</title>
        <authorList>
            <person name="Haridas S."/>
            <person name="Albert R."/>
            <person name="Binder M."/>
            <person name="Bloem J."/>
            <person name="Labutti K."/>
            <person name="Salamov A."/>
            <person name="Andreopoulos B."/>
            <person name="Baker S."/>
            <person name="Barry K."/>
            <person name="Bills G."/>
            <person name="Bluhm B."/>
            <person name="Cannon C."/>
            <person name="Castanera R."/>
            <person name="Culley D."/>
            <person name="Daum C."/>
            <person name="Ezra D."/>
            <person name="Gonzalez J."/>
            <person name="Henrissat B."/>
            <person name="Kuo A."/>
            <person name="Liang C."/>
            <person name="Lipzen A."/>
            <person name="Lutzoni F."/>
            <person name="Magnuson J."/>
            <person name="Mondo S."/>
            <person name="Nolan M."/>
            <person name="Ohm R."/>
            <person name="Pangilinan J."/>
            <person name="Park H.-J."/>
            <person name="Ramirez L."/>
            <person name="Alfaro M."/>
            <person name="Sun H."/>
            <person name="Tritt A."/>
            <person name="Yoshinaga Y."/>
            <person name="Zwiers L.-H."/>
            <person name="Turgeon B."/>
            <person name="Goodwin S."/>
            <person name="Spatafora J."/>
            <person name="Crous P."/>
            <person name="Grigoriev I."/>
        </authorList>
    </citation>
    <scope>NUCLEOTIDE SEQUENCE</scope>
    <source>
        <strain evidence="1">ATCC 200398</strain>
    </source>
</reference>
<comment type="caution">
    <text evidence="1">The sequence shown here is derived from an EMBL/GenBank/DDBJ whole genome shotgun (WGS) entry which is preliminary data.</text>
</comment>
<gene>
    <name evidence="1" type="ORF">BDR25DRAFT_361858</name>
</gene>
<name>A0ACB6QCM6_9PLEO</name>
<proteinExistence type="predicted"/>
<accession>A0ACB6QCM6</accession>
<evidence type="ECO:0000313" key="2">
    <source>
        <dbReference type="Proteomes" id="UP000799755"/>
    </source>
</evidence>
<organism evidence="1 2">
    <name type="scientific">Lindgomyces ingoldianus</name>
    <dbReference type="NCBI Taxonomy" id="673940"/>
    <lineage>
        <taxon>Eukaryota</taxon>
        <taxon>Fungi</taxon>
        <taxon>Dikarya</taxon>
        <taxon>Ascomycota</taxon>
        <taxon>Pezizomycotina</taxon>
        <taxon>Dothideomycetes</taxon>
        <taxon>Pleosporomycetidae</taxon>
        <taxon>Pleosporales</taxon>
        <taxon>Lindgomycetaceae</taxon>
        <taxon>Lindgomyces</taxon>
    </lineage>
</organism>
<protein>
    <submittedName>
        <fullName evidence="1">Uncharacterized protein</fullName>
    </submittedName>
</protein>